<evidence type="ECO:0000313" key="8">
    <source>
        <dbReference type="Proteomes" id="UP001500037"/>
    </source>
</evidence>
<protein>
    <submittedName>
        <fullName evidence="7">SsgA family sporulation/cell division regulator</fullName>
    </submittedName>
</protein>
<evidence type="ECO:0000256" key="1">
    <source>
        <dbReference type="ARBA" id="ARBA00004431"/>
    </source>
</evidence>
<keyword evidence="5" id="KW-0717">Septation</keyword>
<dbReference type="Pfam" id="PF04686">
    <property type="entry name" value="SsgA"/>
    <property type="match status" value="1"/>
</dbReference>
<dbReference type="EMBL" id="BAAALF010000061">
    <property type="protein sequence ID" value="GAA1242774.1"/>
    <property type="molecule type" value="Genomic_DNA"/>
</dbReference>
<evidence type="ECO:0000256" key="3">
    <source>
        <dbReference type="ARBA" id="ARBA00022618"/>
    </source>
</evidence>
<comment type="caution">
    <text evidence="7">The sequence shown here is derived from an EMBL/GenBank/DDBJ whole genome shotgun (WGS) entry which is preliminary data.</text>
</comment>
<evidence type="ECO:0000256" key="2">
    <source>
        <dbReference type="ARBA" id="ARBA00009323"/>
    </source>
</evidence>
<dbReference type="RefSeq" id="WP_344442814.1">
    <property type="nucleotide sequence ID" value="NZ_BAAALF010000061.1"/>
</dbReference>
<comment type="subcellular location">
    <subcellularLocation>
        <location evidence="1">Cell septum</location>
    </subcellularLocation>
</comment>
<evidence type="ECO:0000256" key="4">
    <source>
        <dbReference type="ARBA" id="ARBA00022969"/>
    </source>
</evidence>
<dbReference type="InterPro" id="IPR038658">
    <property type="entry name" value="SsgB_sf"/>
</dbReference>
<keyword evidence="4" id="KW-0749">Sporulation</keyword>
<dbReference type="Gene3D" id="2.30.31.20">
    <property type="entry name" value="Sporulation-specific cell division protein SsgB"/>
    <property type="match status" value="1"/>
</dbReference>
<dbReference type="Proteomes" id="UP001500037">
    <property type="component" value="Unassembled WGS sequence"/>
</dbReference>
<keyword evidence="6" id="KW-0131">Cell cycle</keyword>
<organism evidence="7 8">
    <name type="scientific">Kitasatospora nipponensis</name>
    <dbReference type="NCBI Taxonomy" id="258049"/>
    <lineage>
        <taxon>Bacteria</taxon>
        <taxon>Bacillati</taxon>
        <taxon>Actinomycetota</taxon>
        <taxon>Actinomycetes</taxon>
        <taxon>Kitasatosporales</taxon>
        <taxon>Streptomycetaceae</taxon>
        <taxon>Kitasatospora</taxon>
    </lineage>
</organism>
<sequence>MPHTAVEQTVRARLILSAHCSSELFVTLRYRAVDPLAVRMLFPAAYSLDEPLEPCEGAEVVWVFARRLLAQGLELPTGLGDVRIRPSRGAYTLVELRAPEGVALLRFEAADLHRFLWHSHRLVPAGQEGRHLDPDRALAELLG</sequence>
<keyword evidence="3" id="KW-0132">Cell division</keyword>
<name>A0ABN1WAG9_9ACTN</name>
<keyword evidence="8" id="KW-1185">Reference proteome</keyword>
<evidence type="ECO:0000256" key="6">
    <source>
        <dbReference type="ARBA" id="ARBA00023306"/>
    </source>
</evidence>
<gene>
    <name evidence="7" type="ORF">GCM10009665_36970</name>
</gene>
<reference evidence="7 8" key="1">
    <citation type="journal article" date="2019" name="Int. J. Syst. Evol. Microbiol.">
        <title>The Global Catalogue of Microorganisms (GCM) 10K type strain sequencing project: providing services to taxonomists for standard genome sequencing and annotation.</title>
        <authorList>
            <consortium name="The Broad Institute Genomics Platform"/>
            <consortium name="The Broad Institute Genome Sequencing Center for Infectious Disease"/>
            <person name="Wu L."/>
            <person name="Ma J."/>
        </authorList>
    </citation>
    <scope>NUCLEOTIDE SEQUENCE [LARGE SCALE GENOMIC DNA]</scope>
    <source>
        <strain evidence="7 8">JCM 13004</strain>
    </source>
</reference>
<proteinExistence type="inferred from homology"/>
<evidence type="ECO:0000313" key="7">
    <source>
        <dbReference type="EMBL" id="GAA1242774.1"/>
    </source>
</evidence>
<accession>A0ABN1WAG9</accession>
<evidence type="ECO:0000256" key="5">
    <source>
        <dbReference type="ARBA" id="ARBA00023210"/>
    </source>
</evidence>
<dbReference type="InterPro" id="IPR006776">
    <property type="entry name" value="SsgB"/>
</dbReference>
<comment type="similarity">
    <text evidence="2">Belongs to the SsgA family.</text>
</comment>